<dbReference type="AlphaFoldDB" id="A0A0V1GLP6"/>
<dbReference type="EMBL" id="JYDP01000948">
    <property type="protein sequence ID" value="KRY99213.1"/>
    <property type="molecule type" value="Genomic_DNA"/>
</dbReference>
<evidence type="ECO:0000313" key="2">
    <source>
        <dbReference type="Proteomes" id="UP000055024"/>
    </source>
</evidence>
<organism evidence="1 2">
    <name type="scientific">Trichinella zimbabwensis</name>
    <dbReference type="NCBI Taxonomy" id="268475"/>
    <lineage>
        <taxon>Eukaryota</taxon>
        <taxon>Metazoa</taxon>
        <taxon>Ecdysozoa</taxon>
        <taxon>Nematoda</taxon>
        <taxon>Enoplea</taxon>
        <taxon>Dorylaimia</taxon>
        <taxon>Trichinellida</taxon>
        <taxon>Trichinellidae</taxon>
        <taxon>Trichinella</taxon>
    </lineage>
</organism>
<name>A0A0V1GLP6_9BILA</name>
<accession>A0A0V1GLP6</accession>
<evidence type="ECO:0000313" key="1">
    <source>
        <dbReference type="EMBL" id="KRY99213.1"/>
    </source>
</evidence>
<keyword evidence="2" id="KW-1185">Reference proteome</keyword>
<comment type="caution">
    <text evidence="1">The sequence shown here is derived from an EMBL/GenBank/DDBJ whole genome shotgun (WGS) entry which is preliminary data.</text>
</comment>
<proteinExistence type="predicted"/>
<dbReference type="Proteomes" id="UP000055024">
    <property type="component" value="Unassembled WGS sequence"/>
</dbReference>
<gene>
    <name evidence="1" type="ORF">T11_14663</name>
</gene>
<sequence length="76" mass="9345">MATAFSLNSLYDDEWPLLTVVHYETTGLHYAIRFSYYMWRHLLLLAVDEERKVYVLFLVYYCFNPADWRRMKEQQL</sequence>
<protein>
    <submittedName>
        <fullName evidence="1">Uncharacterized protein</fullName>
    </submittedName>
</protein>
<reference evidence="1 2" key="1">
    <citation type="submission" date="2015-01" db="EMBL/GenBank/DDBJ databases">
        <title>Evolution of Trichinella species and genotypes.</title>
        <authorList>
            <person name="Korhonen P.K."/>
            <person name="Edoardo P."/>
            <person name="Giuseppe L.R."/>
            <person name="Gasser R.B."/>
        </authorList>
    </citation>
    <scope>NUCLEOTIDE SEQUENCE [LARGE SCALE GENOMIC DNA]</scope>
    <source>
        <strain evidence="1">ISS1029</strain>
    </source>
</reference>